<reference evidence="1 2" key="1">
    <citation type="submission" date="2013-03" db="EMBL/GenBank/DDBJ databases">
        <title>The Genome Sequence of Capronia coronata CBS 617.96.</title>
        <authorList>
            <consortium name="The Broad Institute Genomics Platform"/>
            <person name="Cuomo C."/>
            <person name="de Hoog S."/>
            <person name="Gorbushina A."/>
            <person name="Walker B."/>
            <person name="Young S.K."/>
            <person name="Zeng Q."/>
            <person name="Gargeya S."/>
            <person name="Fitzgerald M."/>
            <person name="Haas B."/>
            <person name="Abouelleil A."/>
            <person name="Allen A.W."/>
            <person name="Alvarado L."/>
            <person name="Arachchi H.M."/>
            <person name="Berlin A.M."/>
            <person name="Chapman S.B."/>
            <person name="Gainer-Dewar J."/>
            <person name="Goldberg J."/>
            <person name="Griggs A."/>
            <person name="Gujja S."/>
            <person name="Hansen M."/>
            <person name="Howarth C."/>
            <person name="Imamovic A."/>
            <person name="Ireland A."/>
            <person name="Larimer J."/>
            <person name="McCowan C."/>
            <person name="Murphy C."/>
            <person name="Pearson M."/>
            <person name="Poon T.W."/>
            <person name="Priest M."/>
            <person name="Roberts A."/>
            <person name="Saif S."/>
            <person name="Shea T."/>
            <person name="Sisk P."/>
            <person name="Sykes S."/>
            <person name="Wortman J."/>
            <person name="Nusbaum C."/>
            <person name="Birren B."/>
        </authorList>
    </citation>
    <scope>NUCLEOTIDE SEQUENCE [LARGE SCALE GENOMIC DNA]</scope>
    <source>
        <strain evidence="1 2">CBS 617.96</strain>
    </source>
</reference>
<keyword evidence="2" id="KW-1185">Reference proteome</keyword>
<dbReference type="EMBL" id="AMWN01000002">
    <property type="protein sequence ID" value="EXJ93720.1"/>
    <property type="molecule type" value="Genomic_DNA"/>
</dbReference>
<dbReference type="eggNOG" id="ENOG502SP8N">
    <property type="taxonomic scope" value="Eukaryota"/>
</dbReference>
<gene>
    <name evidence="1" type="ORF">A1O1_02113</name>
</gene>
<dbReference type="GeneID" id="19157013"/>
<accession>W9YVK6</accession>
<dbReference type="AlphaFoldDB" id="W9YVK6"/>
<comment type="caution">
    <text evidence="1">The sequence shown here is derived from an EMBL/GenBank/DDBJ whole genome shotgun (WGS) entry which is preliminary data.</text>
</comment>
<dbReference type="HOGENOM" id="CLU_075111_1_0_1"/>
<evidence type="ECO:0000313" key="1">
    <source>
        <dbReference type="EMBL" id="EXJ93720.1"/>
    </source>
</evidence>
<dbReference type="Gene3D" id="3.10.490.10">
    <property type="entry name" value="Gamma-glutamyl cyclotransferase-like"/>
    <property type="match status" value="1"/>
</dbReference>
<evidence type="ECO:0008006" key="3">
    <source>
        <dbReference type="Google" id="ProtNLM"/>
    </source>
</evidence>
<dbReference type="Proteomes" id="UP000019484">
    <property type="component" value="Unassembled WGS sequence"/>
</dbReference>
<dbReference type="OrthoDB" id="3262926at2759"/>
<protein>
    <recommendedName>
        <fullName evidence="3">Gamma-glutamylcyclotransferase AIG2-like domain-containing protein</fullName>
    </recommendedName>
</protein>
<organism evidence="1 2">
    <name type="scientific">Capronia coronata CBS 617.96</name>
    <dbReference type="NCBI Taxonomy" id="1182541"/>
    <lineage>
        <taxon>Eukaryota</taxon>
        <taxon>Fungi</taxon>
        <taxon>Dikarya</taxon>
        <taxon>Ascomycota</taxon>
        <taxon>Pezizomycotina</taxon>
        <taxon>Eurotiomycetes</taxon>
        <taxon>Chaetothyriomycetidae</taxon>
        <taxon>Chaetothyriales</taxon>
        <taxon>Herpotrichiellaceae</taxon>
        <taxon>Capronia</taxon>
    </lineage>
</organism>
<dbReference type="RefSeq" id="XP_007721214.1">
    <property type="nucleotide sequence ID" value="XM_007723024.1"/>
</dbReference>
<name>W9YVK6_9EURO</name>
<proteinExistence type="predicted"/>
<sequence>MDVLAEMEAVAVSMSECVLSTNVSDVDAERWQRLFGYTHSEAVGHIEEHRNNYPRGRIQDDVWMTVRSRKEAEGYDREAYEYSLTDIAQLQHQHCVQCDTTEQNQPGTEDSIIQLEDPLDTPEKIQWVAGLTETPTVLIGSGTAGETRRFCRISPSVKARVLAWLAQYHPGFRPTVARLYNMARHNISSSTMAPMTPPINGGRYTLFPPSTLPDPVEQYPIWYFFYGRQTHPKLLLRQLGVNLEPTPVRARLEGARLRTLGAGKYEALVDGGAGSAILGWACRIDTNEQEDALRFYETEKHELVRCHIVTEYGTVPGRTFRFAGSVEELD</sequence>
<evidence type="ECO:0000313" key="2">
    <source>
        <dbReference type="Proteomes" id="UP000019484"/>
    </source>
</evidence>